<keyword evidence="6" id="KW-0573">Peptidoglycan synthesis</keyword>
<sequence length="429" mass="47380">MAQEVKKKPAFSLKMLFRNDAQAIMVMVGIWIIIGSFNIYSATSVDLVRQGSFFSSNIVKHIFYLCVGLFFGRMLYRLDYRRFKNSNTLNSIMLVVLIALLVVFVAGEVINGARRWIPLPFGASIQPSEFAKLAVILWAAKCIDDWRKRYPTVELFEKHDCYGKPYKFQTQFNISKALWAPIAFATLTLIQPDTGTAVLILAFPLLLMVMGKMSKESRKRLMVLGSIVIAGFVVLVMMSPYRLERILAWLDPWGHAQTLSYQSVQSMLAIGSGGILGQGLGEGTAKYFYLPEAHTDFAFAVWAQETGIIGALLLTAVVFLFVYYGLRVAADACDLFGKLVAIGITCLIGGQAFFNMLMVCGVLPVTGVPLPFVSYGGSSLVMNMLAIAILLSISRSNELANRRIGAQGVAPSLREETRSRFRPTAGGVR</sequence>
<evidence type="ECO:0000256" key="8">
    <source>
        <dbReference type="ARBA" id="ARBA00023136"/>
    </source>
</evidence>
<evidence type="ECO:0000256" key="17">
    <source>
        <dbReference type="SAM" id="Phobius"/>
    </source>
</evidence>
<evidence type="ECO:0000256" key="15">
    <source>
        <dbReference type="ARBA" id="ARBA00049902"/>
    </source>
</evidence>
<evidence type="ECO:0000256" key="12">
    <source>
        <dbReference type="ARBA" id="ARBA00041185"/>
    </source>
</evidence>
<dbReference type="GO" id="GO:0008360">
    <property type="term" value="P:regulation of cell shape"/>
    <property type="evidence" value="ECO:0007669"/>
    <property type="project" value="UniProtKB-KW"/>
</dbReference>
<dbReference type="GO" id="GO:0009252">
    <property type="term" value="P:peptidoglycan biosynthetic process"/>
    <property type="evidence" value="ECO:0007669"/>
    <property type="project" value="UniProtKB-KW"/>
</dbReference>
<evidence type="ECO:0000313" key="19">
    <source>
        <dbReference type="Proteomes" id="UP000434554"/>
    </source>
</evidence>
<feature type="transmembrane region" description="Helical" evidence="17">
    <location>
        <begin position="221"/>
        <end position="241"/>
    </location>
</feature>
<name>A0A833C9H4_9FIRM</name>
<evidence type="ECO:0000256" key="10">
    <source>
        <dbReference type="ARBA" id="ARBA00033270"/>
    </source>
</evidence>
<dbReference type="InterPro" id="IPR001182">
    <property type="entry name" value="FtsW/RodA"/>
</dbReference>
<dbReference type="PANTHER" id="PTHR30474:SF2">
    <property type="entry name" value="PEPTIDOGLYCAN GLYCOSYLTRANSFERASE FTSW-RELATED"/>
    <property type="match status" value="1"/>
</dbReference>
<comment type="subcellular location">
    <subcellularLocation>
        <location evidence="1">Membrane</location>
        <topology evidence="1">Multi-pass membrane protein</topology>
    </subcellularLocation>
</comment>
<proteinExistence type="inferred from homology"/>
<accession>A0A833C9H4</accession>
<evidence type="ECO:0000313" key="18">
    <source>
        <dbReference type="EMBL" id="KAB1477160.1"/>
    </source>
</evidence>
<dbReference type="Pfam" id="PF01098">
    <property type="entry name" value="FTSW_RODA_SPOVE"/>
    <property type="match status" value="1"/>
</dbReference>
<comment type="catalytic activity">
    <reaction evidence="15">
        <text>[GlcNAc-(1-&gt;4)-Mur2Ac(oyl-L-Ala-gamma-D-Glu-L-Lys-D-Ala-D-Ala)](n)-di-trans,octa-cis-undecaprenyl diphosphate + beta-D-GlcNAc-(1-&gt;4)-Mur2Ac(oyl-L-Ala-gamma-D-Glu-L-Lys-D-Ala-D-Ala)-di-trans,octa-cis-undecaprenyl diphosphate = [GlcNAc-(1-&gt;4)-Mur2Ac(oyl-L-Ala-gamma-D-Glu-L-Lys-D-Ala-D-Ala)](n+1)-di-trans,octa-cis-undecaprenyl diphosphate + di-trans,octa-cis-undecaprenyl diphosphate + H(+)</text>
        <dbReference type="Rhea" id="RHEA:23708"/>
        <dbReference type="Rhea" id="RHEA-COMP:9602"/>
        <dbReference type="Rhea" id="RHEA-COMP:9603"/>
        <dbReference type="ChEBI" id="CHEBI:15378"/>
        <dbReference type="ChEBI" id="CHEBI:58405"/>
        <dbReference type="ChEBI" id="CHEBI:60033"/>
        <dbReference type="ChEBI" id="CHEBI:78435"/>
        <dbReference type="EC" id="2.4.99.28"/>
    </reaction>
</comment>
<comment type="function">
    <text evidence="16">Peptidoglycan polymerase that is essential for cell division.</text>
</comment>
<evidence type="ECO:0000256" key="1">
    <source>
        <dbReference type="ARBA" id="ARBA00004141"/>
    </source>
</evidence>
<feature type="transmembrane region" description="Helical" evidence="17">
    <location>
        <begin position="182"/>
        <end position="209"/>
    </location>
</feature>
<evidence type="ECO:0000256" key="11">
    <source>
        <dbReference type="ARBA" id="ARBA00038053"/>
    </source>
</evidence>
<dbReference type="PANTHER" id="PTHR30474">
    <property type="entry name" value="CELL CYCLE PROTEIN"/>
    <property type="match status" value="1"/>
</dbReference>
<protein>
    <recommendedName>
        <fullName evidence="12">Probable peptidoglycan glycosyltransferase FtsW</fullName>
        <ecNumber evidence="14">2.4.99.28</ecNumber>
    </recommendedName>
    <alternativeName>
        <fullName evidence="13">Cell division protein FtsW</fullName>
    </alternativeName>
    <alternativeName>
        <fullName evidence="10">Cell wall polymerase</fullName>
    </alternativeName>
    <alternativeName>
        <fullName evidence="9">Peptidoglycan polymerase</fullName>
    </alternativeName>
</protein>
<dbReference type="GO" id="GO:0008955">
    <property type="term" value="F:peptidoglycan glycosyltransferase activity"/>
    <property type="evidence" value="ECO:0007669"/>
    <property type="project" value="UniProtKB-EC"/>
</dbReference>
<comment type="similarity">
    <text evidence="11">Belongs to the SEDS family. FtsW subfamily.</text>
</comment>
<feature type="transmembrane region" description="Helical" evidence="17">
    <location>
        <begin position="61"/>
        <end position="76"/>
    </location>
</feature>
<keyword evidence="7 17" id="KW-1133">Transmembrane helix</keyword>
<evidence type="ECO:0000256" key="5">
    <source>
        <dbReference type="ARBA" id="ARBA00022960"/>
    </source>
</evidence>
<dbReference type="GO" id="GO:0051301">
    <property type="term" value="P:cell division"/>
    <property type="evidence" value="ECO:0007669"/>
    <property type="project" value="InterPro"/>
</dbReference>
<evidence type="ECO:0000256" key="14">
    <source>
        <dbReference type="ARBA" id="ARBA00044770"/>
    </source>
</evidence>
<dbReference type="Proteomes" id="UP000434554">
    <property type="component" value="Unassembled WGS sequence"/>
</dbReference>
<evidence type="ECO:0000256" key="2">
    <source>
        <dbReference type="ARBA" id="ARBA00022676"/>
    </source>
</evidence>
<gene>
    <name evidence="18" type="ORF">F8R14_09175</name>
</gene>
<evidence type="ECO:0000256" key="13">
    <source>
        <dbReference type="ARBA" id="ARBA00041418"/>
    </source>
</evidence>
<comment type="caution">
    <text evidence="18">The sequence shown here is derived from an EMBL/GenBank/DDBJ whole genome shotgun (WGS) entry which is preliminary data.</text>
</comment>
<evidence type="ECO:0000256" key="9">
    <source>
        <dbReference type="ARBA" id="ARBA00032370"/>
    </source>
</evidence>
<dbReference type="PROSITE" id="PS00428">
    <property type="entry name" value="FTSW_RODA_SPOVE"/>
    <property type="match status" value="1"/>
</dbReference>
<dbReference type="EMBL" id="WBKH01000010">
    <property type="protein sequence ID" value="KAB1477160.1"/>
    <property type="molecule type" value="Genomic_DNA"/>
</dbReference>
<evidence type="ECO:0000256" key="16">
    <source>
        <dbReference type="ARBA" id="ARBA00049966"/>
    </source>
</evidence>
<dbReference type="AlphaFoldDB" id="A0A833C9H4"/>
<dbReference type="GO" id="GO:0032153">
    <property type="term" value="C:cell division site"/>
    <property type="evidence" value="ECO:0007669"/>
    <property type="project" value="TreeGrafter"/>
</dbReference>
<evidence type="ECO:0000256" key="7">
    <source>
        <dbReference type="ARBA" id="ARBA00022989"/>
    </source>
</evidence>
<organism evidence="18 19">
    <name type="scientific">Veillonella seminalis</name>
    <dbReference type="NCBI Taxonomy" id="1502943"/>
    <lineage>
        <taxon>Bacteria</taxon>
        <taxon>Bacillati</taxon>
        <taxon>Bacillota</taxon>
        <taxon>Negativicutes</taxon>
        <taxon>Veillonellales</taxon>
        <taxon>Veillonellaceae</taxon>
        <taxon>Veillonella</taxon>
    </lineage>
</organism>
<evidence type="ECO:0000256" key="4">
    <source>
        <dbReference type="ARBA" id="ARBA00022692"/>
    </source>
</evidence>
<keyword evidence="4 17" id="KW-0812">Transmembrane</keyword>
<evidence type="ECO:0000256" key="6">
    <source>
        <dbReference type="ARBA" id="ARBA00022984"/>
    </source>
</evidence>
<feature type="transmembrane region" description="Helical" evidence="17">
    <location>
        <begin position="21"/>
        <end position="41"/>
    </location>
</feature>
<dbReference type="GeneID" id="83055642"/>
<feature type="transmembrane region" description="Helical" evidence="17">
    <location>
        <begin position="307"/>
        <end position="326"/>
    </location>
</feature>
<reference evidence="18 19" key="1">
    <citation type="submission" date="2019-09" db="EMBL/GenBank/DDBJ databases">
        <title>Draft genome sequence of 3 type strains from the CCUG.</title>
        <authorList>
            <person name="Pineiro-Iglesias B."/>
            <person name="Tunovic T."/>
            <person name="Unosson C."/>
            <person name="Inganas E."/>
            <person name="Ohlen M."/>
            <person name="Cardew S."/>
            <person name="Jensie-Markopoulos S."/>
            <person name="Salva-Serra F."/>
            <person name="Jaen-Luchoro D."/>
            <person name="Karlsson R."/>
            <person name="Svensson-Stadler L."/>
            <person name="Chun J."/>
            <person name="Moore E."/>
        </authorList>
    </citation>
    <scope>NUCLEOTIDE SEQUENCE [LARGE SCALE GENOMIC DNA]</scope>
    <source>
        <strain evidence="18 19">CCUG 65427</strain>
    </source>
</reference>
<feature type="transmembrane region" description="Helical" evidence="17">
    <location>
        <begin position="338"/>
        <end position="366"/>
    </location>
</feature>
<dbReference type="GO" id="GO:0005886">
    <property type="term" value="C:plasma membrane"/>
    <property type="evidence" value="ECO:0007669"/>
    <property type="project" value="TreeGrafter"/>
</dbReference>
<keyword evidence="3" id="KW-0808">Transferase</keyword>
<evidence type="ECO:0000256" key="3">
    <source>
        <dbReference type="ARBA" id="ARBA00022679"/>
    </source>
</evidence>
<dbReference type="RefSeq" id="WP_127008391.1">
    <property type="nucleotide sequence ID" value="NZ_CAUENZ010000010.1"/>
</dbReference>
<feature type="transmembrane region" description="Helical" evidence="17">
    <location>
        <begin position="372"/>
        <end position="393"/>
    </location>
</feature>
<keyword evidence="5" id="KW-0133">Cell shape</keyword>
<dbReference type="EC" id="2.4.99.28" evidence="14"/>
<feature type="transmembrane region" description="Helical" evidence="17">
    <location>
        <begin position="88"/>
        <end position="110"/>
    </location>
</feature>
<keyword evidence="2" id="KW-0328">Glycosyltransferase</keyword>
<dbReference type="GO" id="GO:0015648">
    <property type="term" value="F:lipid-linked peptidoglycan transporter activity"/>
    <property type="evidence" value="ECO:0007669"/>
    <property type="project" value="TreeGrafter"/>
</dbReference>
<dbReference type="InterPro" id="IPR018365">
    <property type="entry name" value="Cell_cycle_FtsW-rel_CS"/>
</dbReference>
<keyword evidence="8 17" id="KW-0472">Membrane</keyword>